<dbReference type="InterPro" id="IPR036938">
    <property type="entry name" value="PAP2/HPO_sf"/>
</dbReference>
<dbReference type="CDD" id="cd14266">
    <property type="entry name" value="UDPK_IM_PAP2_like"/>
    <property type="match status" value="1"/>
</dbReference>
<dbReference type="InterPro" id="IPR036945">
    <property type="entry name" value="DAGK_sf"/>
</dbReference>
<feature type="binding site" evidence="17">
    <location>
        <begin position="90"/>
        <end position="91"/>
    </location>
    <ligand>
        <name>ATP</name>
        <dbReference type="ChEBI" id="CHEBI:30616"/>
    </ligand>
</feature>
<evidence type="ECO:0000256" key="17">
    <source>
        <dbReference type="PIRSR" id="PIRSR600829-3"/>
    </source>
</evidence>
<feature type="binding site" evidence="17">
    <location>
        <position position="24"/>
    </location>
    <ligand>
        <name>ATP</name>
        <dbReference type="ChEBI" id="CHEBI:30616"/>
    </ligand>
</feature>
<feature type="transmembrane region" description="Helical" evidence="19">
    <location>
        <begin position="92"/>
        <end position="112"/>
    </location>
</feature>
<evidence type="ECO:0000259" key="20">
    <source>
        <dbReference type="SMART" id="SM00014"/>
    </source>
</evidence>
<feature type="binding site" evidence="16">
    <location>
        <position position="65"/>
    </location>
    <ligand>
        <name>substrate</name>
    </ligand>
</feature>
<comment type="caution">
    <text evidence="21">The sequence shown here is derived from an EMBL/GenBank/DDBJ whole genome shotgun (WGS) entry which is preliminary data.</text>
</comment>
<keyword evidence="9 17" id="KW-0067">ATP-binding</keyword>
<sequence>MKTKSWWKSLGYAIEGVLYATKTEKNLKIHIIFSILILFMALFFNLKFLEYIILTITISLVIAAELFNTAIEYLVDALIKEKSEVAKRVKDVSAGAVLITAFGAIFVGYFVLFEKIKNALSFNLQRLPNLPHHIAIVSLVITIALVVIIKSLIGRGEPLHGGMPSGHSAVAFSILVSVIYLTKDVAVSLLVFLLCVLVAESRVRLKVHSMSEVIMGGLLGSGVTFLIFILIL</sequence>
<keyword evidence="14" id="KW-1208">Phospholipid metabolism</keyword>
<evidence type="ECO:0000256" key="12">
    <source>
        <dbReference type="ARBA" id="ARBA00023136"/>
    </source>
</evidence>
<keyword evidence="10 19" id="KW-1133">Transmembrane helix</keyword>
<evidence type="ECO:0000256" key="6">
    <source>
        <dbReference type="ARBA" id="ARBA00022692"/>
    </source>
</evidence>
<evidence type="ECO:0000256" key="14">
    <source>
        <dbReference type="ARBA" id="ARBA00023264"/>
    </source>
</evidence>
<dbReference type="Pfam" id="PF01569">
    <property type="entry name" value="PAP2"/>
    <property type="match status" value="1"/>
</dbReference>
<keyword evidence="13" id="KW-0594">Phospholipid biosynthesis</keyword>
<evidence type="ECO:0000256" key="1">
    <source>
        <dbReference type="ARBA" id="ARBA00004651"/>
    </source>
</evidence>
<comment type="subcellular location">
    <subcellularLocation>
        <location evidence="1">Cell membrane</location>
        <topology evidence="1">Multi-pass membrane protein</topology>
    </subcellularLocation>
</comment>
<evidence type="ECO:0000313" key="22">
    <source>
        <dbReference type="Proteomes" id="UP000242881"/>
    </source>
</evidence>
<dbReference type="GO" id="GO:0005524">
    <property type="term" value="F:ATP binding"/>
    <property type="evidence" value="ECO:0007669"/>
    <property type="project" value="UniProtKB-KW"/>
</dbReference>
<dbReference type="GO" id="GO:0016301">
    <property type="term" value="F:kinase activity"/>
    <property type="evidence" value="ECO:0007669"/>
    <property type="project" value="UniProtKB-KW"/>
</dbReference>
<evidence type="ECO:0000256" key="9">
    <source>
        <dbReference type="ARBA" id="ARBA00022840"/>
    </source>
</evidence>
<feature type="binding site" evidence="18">
    <location>
        <position position="72"/>
    </location>
    <ligand>
        <name>a divalent metal cation</name>
        <dbReference type="ChEBI" id="CHEBI:60240"/>
    </ligand>
</feature>
<dbReference type="RefSeq" id="WP_424605580.1">
    <property type="nucleotide sequence ID" value="NZ_JBNAVA010000005.1"/>
</dbReference>
<accession>A0A2J6WHJ1</accession>
<feature type="transmembrane region" description="Helical" evidence="19">
    <location>
        <begin position="213"/>
        <end position="231"/>
    </location>
</feature>
<keyword evidence="8 21" id="KW-0418">Kinase</keyword>
<comment type="similarity">
    <text evidence="2">Belongs to the bacterial diacylglycerol kinase family.</text>
</comment>
<keyword evidence="6 19" id="KW-0812">Transmembrane</keyword>
<keyword evidence="3" id="KW-1003">Cell membrane</keyword>
<evidence type="ECO:0000256" key="3">
    <source>
        <dbReference type="ARBA" id="ARBA00022475"/>
    </source>
</evidence>
<organism evidence="21 22">
    <name type="scientific">Calditerrivibrio nitroreducens</name>
    <dbReference type="NCBI Taxonomy" id="477976"/>
    <lineage>
        <taxon>Bacteria</taxon>
        <taxon>Pseudomonadati</taxon>
        <taxon>Deferribacterota</taxon>
        <taxon>Deferribacteres</taxon>
        <taxon>Deferribacterales</taxon>
        <taxon>Calditerrivibrionaceae</taxon>
    </lineage>
</organism>
<reference evidence="21 22" key="1">
    <citation type="submission" date="2018-01" db="EMBL/GenBank/DDBJ databases">
        <title>Metagenomic assembled genomes from two thermal pools in the Uzon Caldera, Kamchatka, Russia.</title>
        <authorList>
            <person name="Wilkins L."/>
            <person name="Ettinger C."/>
        </authorList>
    </citation>
    <scope>NUCLEOTIDE SEQUENCE [LARGE SCALE GENOMIC DNA]</scope>
    <source>
        <strain evidence="21">ZAV-05</strain>
    </source>
</reference>
<keyword evidence="18" id="KW-0479">Metal-binding</keyword>
<comment type="cofactor">
    <cofactor evidence="18">
        <name>Mg(2+)</name>
        <dbReference type="ChEBI" id="CHEBI:18420"/>
    </cofactor>
    <text evidence="18">Mn(2+), Zn(2+), Cd(2+) and Co(2+) support activity to lesser extents.</text>
</comment>
<evidence type="ECO:0000256" key="18">
    <source>
        <dbReference type="PIRSR" id="PIRSR600829-4"/>
    </source>
</evidence>
<feature type="binding site" evidence="18">
    <location>
        <position position="24"/>
    </location>
    <ligand>
        <name>a divalent metal cation</name>
        <dbReference type="ChEBI" id="CHEBI:60240"/>
    </ligand>
</feature>
<feature type="transmembrane region" description="Helical" evidence="19">
    <location>
        <begin position="185"/>
        <end position="201"/>
    </location>
</feature>
<dbReference type="EMBL" id="PNIN01000062">
    <property type="protein sequence ID" value="PMP69835.1"/>
    <property type="molecule type" value="Genomic_DNA"/>
</dbReference>
<feature type="binding site" evidence="17">
    <location>
        <position position="12"/>
    </location>
    <ligand>
        <name>ATP</name>
        <dbReference type="ChEBI" id="CHEBI:30616"/>
    </ligand>
</feature>
<keyword evidence="5" id="KW-0808">Transferase</keyword>
<dbReference type="Pfam" id="PF01219">
    <property type="entry name" value="DAGK_prokar"/>
    <property type="match status" value="1"/>
</dbReference>
<name>A0A2J6WHJ1_9BACT</name>
<proteinExistence type="inferred from homology"/>
<evidence type="ECO:0000256" key="4">
    <source>
        <dbReference type="ARBA" id="ARBA00022516"/>
    </source>
</evidence>
<evidence type="ECO:0000256" key="11">
    <source>
        <dbReference type="ARBA" id="ARBA00023098"/>
    </source>
</evidence>
<dbReference type="GO" id="GO:0008654">
    <property type="term" value="P:phospholipid biosynthetic process"/>
    <property type="evidence" value="ECO:0007669"/>
    <property type="project" value="UniProtKB-KW"/>
</dbReference>
<evidence type="ECO:0000256" key="8">
    <source>
        <dbReference type="ARBA" id="ARBA00022777"/>
    </source>
</evidence>
<dbReference type="PANTHER" id="PTHR34299:SF1">
    <property type="entry name" value="DIACYLGLYCEROL KINASE"/>
    <property type="match status" value="1"/>
</dbReference>
<dbReference type="InterPro" id="IPR000829">
    <property type="entry name" value="DAGK"/>
</dbReference>
<feature type="domain" description="Phosphatidic acid phosphatase type 2/haloperoxidase" evidence="20">
    <location>
        <begin position="97"/>
        <end position="228"/>
    </location>
</feature>
<evidence type="ECO:0000256" key="7">
    <source>
        <dbReference type="ARBA" id="ARBA00022741"/>
    </source>
</evidence>
<dbReference type="AlphaFoldDB" id="A0A2J6WHJ1"/>
<dbReference type="SMART" id="SM00014">
    <property type="entry name" value="acidPPc"/>
    <property type="match status" value="1"/>
</dbReference>
<evidence type="ECO:0000256" key="19">
    <source>
        <dbReference type="SAM" id="Phobius"/>
    </source>
</evidence>
<keyword evidence="7 17" id="KW-0547">Nucleotide-binding</keyword>
<evidence type="ECO:0000256" key="5">
    <source>
        <dbReference type="ARBA" id="ARBA00022679"/>
    </source>
</evidence>
<feature type="binding site" evidence="17">
    <location>
        <position position="72"/>
    </location>
    <ligand>
        <name>ATP</name>
        <dbReference type="ChEBI" id="CHEBI:30616"/>
    </ligand>
</feature>
<evidence type="ECO:0000256" key="10">
    <source>
        <dbReference type="ARBA" id="ARBA00022989"/>
    </source>
</evidence>
<feature type="transmembrane region" description="Helical" evidence="19">
    <location>
        <begin position="132"/>
        <end position="149"/>
    </location>
</feature>
<dbReference type="InterPro" id="IPR000326">
    <property type="entry name" value="PAP2/HPO"/>
</dbReference>
<dbReference type="GO" id="GO:0005886">
    <property type="term" value="C:plasma membrane"/>
    <property type="evidence" value="ECO:0007669"/>
    <property type="project" value="UniProtKB-SubCell"/>
</dbReference>
<dbReference type="Gene3D" id="1.20.144.10">
    <property type="entry name" value="Phosphatidic acid phosphatase type 2/haloperoxidase"/>
    <property type="match status" value="1"/>
</dbReference>
<protein>
    <submittedName>
        <fullName evidence="21">Diacylglycerol kinase</fullName>
    </submittedName>
</protein>
<dbReference type="Proteomes" id="UP000242881">
    <property type="component" value="Unassembled WGS sequence"/>
</dbReference>
<evidence type="ECO:0000313" key="21">
    <source>
        <dbReference type="EMBL" id="PMP69835.1"/>
    </source>
</evidence>
<dbReference type="GO" id="GO:0046872">
    <property type="term" value="F:metal ion binding"/>
    <property type="evidence" value="ECO:0007669"/>
    <property type="project" value="UniProtKB-KW"/>
</dbReference>
<gene>
    <name evidence="21" type="ORF">C0187_06265</name>
</gene>
<keyword evidence="18" id="KW-0460">Magnesium</keyword>
<keyword evidence="11" id="KW-0443">Lipid metabolism</keyword>
<evidence type="ECO:0000256" key="16">
    <source>
        <dbReference type="PIRSR" id="PIRSR600829-2"/>
    </source>
</evidence>
<evidence type="ECO:0000256" key="13">
    <source>
        <dbReference type="ARBA" id="ARBA00023209"/>
    </source>
</evidence>
<dbReference type="PANTHER" id="PTHR34299">
    <property type="entry name" value="DIACYLGLYCEROL KINASE"/>
    <property type="match status" value="1"/>
</dbReference>
<feature type="transmembrane region" description="Helical" evidence="19">
    <location>
        <begin position="51"/>
        <end position="71"/>
    </location>
</feature>
<dbReference type="Gene3D" id="1.10.287.3610">
    <property type="match status" value="1"/>
</dbReference>
<evidence type="ECO:0000256" key="15">
    <source>
        <dbReference type="PIRSR" id="PIRSR600829-1"/>
    </source>
</evidence>
<feature type="transmembrane region" description="Helical" evidence="19">
    <location>
        <begin position="27"/>
        <end position="45"/>
    </location>
</feature>
<keyword evidence="12 19" id="KW-0472">Membrane</keyword>
<keyword evidence="4" id="KW-0444">Lipid biosynthesis</keyword>
<dbReference type="SUPFAM" id="SSF48317">
    <property type="entry name" value="Acid phosphatase/Vanadium-dependent haloperoxidase"/>
    <property type="match status" value="1"/>
</dbReference>
<evidence type="ECO:0000256" key="2">
    <source>
        <dbReference type="ARBA" id="ARBA00005967"/>
    </source>
</evidence>
<feature type="active site" description="Proton acceptor" evidence="15">
    <location>
        <position position="65"/>
    </location>
</feature>